<dbReference type="HAMAP" id="MF_00147_B">
    <property type="entry name" value="TIM_B"/>
    <property type="match status" value="1"/>
</dbReference>
<dbReference type="Proteomes" id="UP000070467">
    <property type="component" value="Unassembled WGS sequence"/>
</dbReference>
<evidence type="ECO:0000313" key="9">
    <source>
        <dbReference type="Proteomes" id="UP000070467"/>
    </source>
</evidence>
<comment type="caution">
    <text evidence="8">The sequence shown here is derived from an EMBL/GenBank/DDBJ whole genome shotgun (WGS) entry which is preliminary data.</text>
</comment>
<sequence length="254" mass="27865">MTRIPFIAGNWKMNLTVNQAREFAKEVAGKIPAKEKVESAICAPATHLEALVSLTEAADLKIGAENCHFEQKGAFTGEISPLTLKDLGVKYVILGHSERRGYFFETDELINKKVHAAFANNLTPIVCCGETLEEYEAGKALDKIKSQIKEDIKGLKEEQAEKLIIAYEPIWAIGTGKSAGREDAQKMCKAVREIVKEMYGEKISQKVRIQYGGSVKPENIKEYMACEDVDGALVGGASLKPDSFIKLLEGGKLA</sequence>
<protein>
    <recommendedName>
        <fullName evidence="6 7">Triosephosphate isomerase</fullName>
        <shortName evidence="6">TIM</shortName>
        <shortName evidence="6">TPI</shortName>
        <ecNumber evidence="6 7">5.3.1.1</ecNumber>
    </recommendedName>
    <alternativeName>
        <fullName evidence="6">Triose-phosphate isomerase</fullName>
    </alternativeName>
</protein>
<keyword evidence="2 6" id="KW-0312">Gluconeogenesis</keyword>
<dbReference type="InterPro" id="IPR000652">
    <property type="entry name" value="Triosephosphate_isomerase"/>
</dbReference>
<evidence type="ECO:0000256" key="5">
    <source>
        <dbReference type="ARBA" id="ARBA00023235"/>
    </source>
</evidence>
<feature type="binding site" evidence="6">
    <location>
        <position position="214"/>
    </location>
    <ligand>
        <name>substrate</name>
    </ligand>
</feature>
<name>A0ABR5TP78_9BACL</name>
<keyword evidence="3 6" id="KW-0963">Cytoplasm</keyword>
<dbReference type="EC" id="5.3.1.1" evidence="6 7"/>
<feature type="active site" description="Proton acceptor" evidence="6">
    <location>
        <position position="168"/>
    </location>
</feature>
<dbReference type="PROSITE" id="PS51440">
    <property type="entry name" value="TIM_2"/>
    <property type="match status" value="1"/>
</dbReference>
<comment type="pathway">
    <text evidence="6 7">Carbohydrate degradation; glycolysis; D-glyceraldehyde 3-phosphate from glycerone phosphate: step 1/1.</text>
</comment>
<comment type="subcellular location">
    <subcellularLocation>
        <location evidence="6 7">Cytoplasm</location>
    </subcellularLocation>
</comment>
<accession>A0ABR5TP78</accession>
<evidence type="ECO:0000256" key="4">
    <source>
        <dbReference type="ARBA" id="ARBA00023152"/>
    </source>
</evidence>
<reference evidence="8 9" key="1">
    <citation type="submission" date="2016-01" db="EMBL/GenBank/DDBJ databases">
        <authorList>
            <person name="Mitreva M."/>
            <person name="Pepin K.H."/>
            <person name="Mihindukulasuriya K.A."/>
            <person name="Fulton R."/>
            <person name="Fronick C."/>
            <person name="O'Laughlin M."/>
            <person name="Miner T."/>
            <person name="Herter B."/>
            <person name="Rosa B.A."/>
            <person name="Cordes M."/>
            <person name="Tomlinson C."/>
            <person name="Wollam A."/>
            <person name="Palsikar V.B."/>
            <person name="Mardis E.R."/>
            <person name="Wilson R.K."/>
        </authorList>
    </citation>
    <scope>NUCLEOTIDE SEQUENCE [LARGE SCALE GENOMIC DNA]</scope>
    <source>
        <strain evidence="8 9">KA00071</strain>
    </source>
</reference>
<organism evidence="8 9">
    <name type="scientific">Gemelliphila asaccharolytica</name>
    <dbReference type="NCBI Taxonomy" id="502393"/>
    <lineage>
        <taxon>Bacteria</taxon>
        <taxon>Bacillati</taxon>
        <taxon>Bacillota</taxon>
        <taxon>Bacilli</taxon>
        <taxon>Bacillales</taxon>
        <taxon>Gemellaceae</taxon>
        <taxon>Gemelliphila</taxon>
    </lineage>
</organism>
<keyword evidence="4 6" id="KW-0324">Glycolysis</keyword>
<dbReference type="RefSeq" id="WP_066130151.1">
    <property type="nucleotide sequence ID" value="NZ_KQ959879.1"/>
</dbReference>
<dbReference type="CDD" id="cd00311">
    <property type="entry name" value="TIM"/>
    <property type="match status" value="1"/>
</dbReference>
<feature type="binding site" evidence="6">
    <location>
        <begin position="235"/>
        <end position="236"/>
    </location>
    <ligand>
        <name>substrate</name>
    </ligand>
</feature>
<dbReference type="InterPro" id="IPR020861">
    <property type="entry name" value="Triosephosphate_isomerase_AS"/>
</dbReference>
<evidence type="ECO:0000256" key="1">
    <source>
        <dbReference type="ARBA" id="ARBA00007422"/>
    </source>
</evidence>
<dbReference type="InterPro" id="IPR035990">
    <property type="entry name" value="TIM_sf"/>
</dbReference>
<keyword evidence="9" id="KW-1185">Reference proteome</keyword>
<evidence type="ECO:0000256" key="2">
    <source>
        <dbReference type="ARBA" id="ARBA00022432"/>
    </source>
</evidence>
<comment type="catalytic activity">
    <reaction evidence="6 7">
        <text>D-glyceraldehyde 3-phosphate = dihydroxyacetone phosphate</text>
        <dbReference type="Rhea" id="RHEA:18585"/>
        <dbReference type="ChEBI" id="CHEBI:57642"/>
        <dbReference type="ChEBI" id="CHEBI:59776"/>
        <dbReference type="EC" id="5.3.1.1"/>
    </reaction>
</comment>
<evidence type="ECO:0000313" key="8">
    <source>
        <dbReference type="EMBL" id="KXB57884.1"/>
    </source>
</evidence>
<evidence type="ECO:0000256" key="6">
    <source>
        <dbReference type="HAMAP-Rule" id="MF_00147"/>
    </source>
</evidence>
<dbReference type="InterPro" id="IPR022896">
    <property type="entry name" value="TrioseP_Isoase_bac/euk"/>
</dbReference>
<feature type="binding site" evidence="6">
    <location>
        <begin position="10"/>
        <end position="12"/>
    </location>
    <ligand>
        <name>substrate</name>
    </ligand>
</feature>
<evidence type="ECO:0000256" key="3">
    <source>
        <dbReference type="ARBA" id="ARBA00022490"/>
    </source>
</evidence>
<keyword evidence="5 6" id="KW-0413">Isomerase</keyword>
<dbReference type="NCBIfam" id="TIGR00419">
    <property type="entry name" value="tim"/>
    <property type="match status" value="1"/>
</dbReference>
<gene>
    <name evidence="6" type="primary">tpiA</name>
    <name evidence="8" type="ORF">HMPREF1871_00740</name>
</gene>
<dbReference type="EMBL" id="LSDB01000029">
    <property type="protein sequence ID" value="KXB57884.1"/>
    <property type="molecule type" value="Genomic_DNA"/>
</dbReference>
<dbReference type="Gene3D" id="3.20.20.70">
    <property type="entry name" value="Aldolase class I"/>
    <property type="match status" value="1"/>
</dbReference>
<dbReference type="SUPFAM" id="SSF51351">
    <property type="entry name" value="Triosephosphate isomerase (TIM)"/>
    <property type="match status" value="1"/>
</dbReference>
<comment type="similarity">
    <text evidence="1 6 7">Belongs to the triosephosphate isomerase family.</text>
</comment>
<dbReference type="Pfam" id="PF00121">
    <property type="entry name" value="TIM"/>
    <property type="match status" value="1"/>
</dbReference>
<dbReference type="InterPro" id="IPR013785">
    <property type="entry name" value="Aldolase_TIM"/>
</dbReference>
<feature type="binding site" evidence="6">
    <location>
        <position position="174"/>
    </location>
    <ligand>
        <name>substrate</name>
    </ligand>
</feature>
<dbReference type="PROSITE" id="PS00171">
    <property type="entry name" value="TIM_1"/>
    <property type="match status" value="1"/>
</dbReference>
<dbReference type="PANTHER" id="PTHR21139:SF42">
    <property type="entry name" value="TRIOSEPHOSPHATE ISOMERASE"/>
    <property type="match status" value="1"/>
</dbReference>
<comment type="pathway">
    <text evidence="6 7">Carbohydrate biosynthesis; gluconeogenesis.</text>
</comment>
<proteinExistence type="inferred from homology"/>
<comment type="subunit">
    <text evidence="6 7">Homodimer.</text>
</comment>
<feature type="active site" description="Electrophile" evidence="6">
    <location>
        <position position="96"/>
    </location>
</feature>
<evidence type="ECO:0000256" key="7">
    <source>
        <dbReference type="RuleBase" id="RU363013"/>
    </source>
</evidence>
<dbReference type="GO" id="GO:0016853">
    <property type="term" value="F:isomerase activity"/>
    <property type="evidence" value="ECO:0007669"/>
    <property type="project" value="UniProtKB-KW"/>
</dbReference>
<dbReference type="PANTHER" id="PTHR21139">
    <property type="entry name" value="TRIOSEPHOSPHATE ISOMERASE"/>
    <property type="match status" value="1"/>
</dbReference>
<comment type="function">
    <text evidence="6">Involved in the gluconeogenesis. Catalyzes stereospecifically the conversion of dihydroxyacetone phosphate (DHAP) to D-glyceraldehyde-3-phosphate (G3P).</text>
</comment>